<comment type="similarity">
    <text evidence="1">Belongs to the peptidase C48 family.</text>
</comment>
<evidence type="ECO:0000256" key="2">
    <source>
        <dbReference type="ARBA" id="ARBA00022670"/>
    </source>
</evidence>
<dbReference type="PANTHER" id="PTHR12606">
    <property type="entry name" value="SENTRIN/SUMO-SPECIFIC PROTEASE"/>
    <property type="match status" value="1"/>
</dbReference>
<organism evidence="6 7">
    <name type="scientific">Ditylenchus dipsaci</name>
    <dbReference type="NCBI Taxonomy" id="166011"/>
    <lineage>
        <taxon>Eukaryota</taxon>
        <taxon>Metazoa</taxon>
        <taxon>Ecdysozoa</taxon>
        <taxon>Nematoda</taxon>
        <taxon>Chromadorea</taxon>
        <taxon>Rhabditida</taxon>
        <taxon>Tylenchina</taxon>
        <taxon>Tylenchomorpha</taxon>
        <taxon>Sphaerularioidea</taxon>
        <taxon>Anguinidae</taxon>
        <taxon>Anguininae</taxon>
        <taxon>Ditylenchus</taxon>
    </lineage>
</organism>
<evidence type="ECO:0000259" key="5">
    <source>
        <dbReference type="PROSITE" id="PS50600"/>
    </source>
</evidence>
<sequence>MKPVVFKWSNKDVLAWLNQLKNRTMKLKDVEAKIFSEYGWKFSKPTISRHLPKEEQKLIIIAINTKFGGAMTAVLEESNLSQSKKGFIRSCCCEEKQEDKRFSELGLRMIDTFYAESSPILVNNFGIQLKKSDIDRLDPGNCLNDVVVNYYLQLLVEENNQRYVFLFACSFTDVIFQVFAFPTQFFPKLTRESPAAMLNWFTGPSLFCHEIILLPIHTPGHWSLAVIQVKRQRIDYYDSMSGDGSEYIEIIKEYMFLKAKSMNMDQTNLDDWIGFNQKRIPQQTNGHDCGVFLCCFAKCPSRKSKPNFSQKQMLEIRSNIKAEILTGKLTKKS</sequence>
<evidence type="ECO:0000256" key="3">
    <source>
        <dbReference type="ARBA" id="ARBA00022801"/>
    </source>
</evidence>
<accession>A0A915D7S4</accession>
<evidence type="ECO:0000313" key="7">
    <source>
        <dbReference type="WBParaSite" id="jg16446"/>
    </source>
</evidence>
<reference evidence="7" key="1">
    <citation type="submission" date="2022-11" db="UniProtKB">
        <authorList>
            <consortium name="WormBaseParasite"/>
        </authorList>
    </citation>
    <scope>IDENTIFICATION</scope>
</reference>
<evidence type="ECO:0000256" key="4">
    <source>
        <dbReference type="ARBA" id="ARBA00022807"/>
    </source>
</evidence>
<dbReference type="AlphaFoldDB" id="A0A915D7S4"/>
<dbReference type="GO" id="GO:0016926">
    <property type="term" value="P:protein desumoylation"/>
    <property type="evidence" value="ECO:0007669"/>
    <property type="project" value="TreeGrafter"/>
</dbReference>
<name>A0A915D7S4_9BILA</name>
<dbReference type="InterPro" id="IPR038765">
    <property type="entry name" value="Papain-like_cys_pep_sf"/>
</dbReference>
<dbReference type="GO" id="GO:0016929">
    <property type="term" value="F:deSUMOylase activity"/>
    <property type="evidence" value="ECO:0007669"/>
    <property type="project" value="TreeGrafter"/>
</dbReference>
<keyword evidence="2" id="KW-0645">Protease</keyword>
<dbReference type="Pfam" id="PF02902">
    <property type="entry name" value="Peptidase_C48"/>
    <property type="match status" value="1"/>
</dbReference>
<keyword evidence="3" id="KW-0378">Hydrolase</keyword>
<feature type="domain" description="Ubiquitin-like protease family profile" evidence="5">
    <location>
        <begin position="127"/>
        <end position="300"/>
    </location>
</feature>
<keyword evidence="4" id="KW-0788">Thiol protease</keyword>
<dbReference type="InterPro" id="IPR003653">
    <property type="entry name" value="Peptidase_C48_C"/>
</dbReference>
<dbReference type="SUPFAM" id="SSF54001">
    <property type="entry name" value="Cysteine proteinases"/>
    <property type="match status" value="1"/>
</dbReference>
<evidence type="ECO:0000313" key="6">
    <source>
        <dbReference type="Proteomes" id="UP000887574"/>
    </source>
</evidence>
<protein>
    <submittedName>
        <fullName evidence="7">Ubiquitin-like protease family profile domain-containing protein</fullName>
    </submittedName>
</protein>
<dbReference type="GO" id="GO:0005634">
    <property type="term" value="C:nucleus"/>
    <property type="evidence" value="ECO:0007669"/>
    <property type="project" value="TreeGrafter"/>
</dbReference>
<dbReference type="Proteomes" id="UP000887574">
    <property type="component" value="Unplaced"/>
</dbReference>
<dbReference type="PANTHER" id="PTHR12606:SF141">
    <property type="entry name" value="GH15225P-RELATED"/>
    <property type="match status" value="1"/>
</dbReference>
<proteinExistence type="inferred from homology"/>
<dbReference type="WBParaSite" id="jg16446">
    <property type="protein sequence ID" value="jg16446"/>
    <property type="gene ID" value="jg16446"/>
</dbReference>
<keyword evidence="6" id="KW-1185">Reference proteome</keyword>
<dbReference type="GO" id="GO:0006508">
    <property type="term" value="P:proteolysis"/>
    <property type="evidence" value="ECO:0007669"/>
    <property type="project" value="UniProtKB-KW"/>
</dbReference>
<dbReference type="Gene3D" id="3.40.395.10">
    <property type="entry name" value="Adenoviral Proteinase, Chain A"/>
    <property type="match status" value="1"/>
</dbReference>
<dbReference type="PROSITE" id="PS50600">
    <property type="entry name" value="ULP_PROTEASE"/>
    <property type="match status" value="1"/>
</dbReference>
<evidence type="ECO:0000256" key="1">
    <source>
        <dbReference type="ARBA" id="ARBA00005234"/>
    </source>
</evidence>